<keyword evidence="2" id="KW-1133">Transmembrane helix</keyword>
<accession>A0A941JNC6</accession>
<feature type="compositionally biased region" description="Polar residues" evidence="1">
    <location>
        <begin position="15"/>
        <end position="24"/>
    </location>
</feature>
<dbReference type="Proteomes" id="UP000767446">
    <property type="component" value="Unassembled WGS sequence"/>
</dbReference>
<dbReference type="AlphaFoldDB" id="A0A941JNC6"/>
<evidence type="ECO:0000256" key="2">
    <source>
        <dbReference type="SAM" id="Phobius"/>
    </source>
</evidence>
<evidence type="ECO:0000313" key="3">
    <source>
        <dbReference type="EMBL" id="MBR8829184.1"/>
    </source>
</evidence>
<protein>
    <submittedName>
        <fullName evidence="3">Uncharacterized protein</fullName>
    </submittedName>
</protein>
<feature type="region of interest" description="Disordered" evidence="1">
    <location>
        <begin position="1"/>
        <end position="27"/>
    </location>
</feature>
<keyword evidence="2" id="KW-0472">Membrane</keyword>
<feature type="transmembrane region" description="Helical" evidence="2">
    <location>
        <begin position="85"/>
        <end position="104"/>
    </location>
</feature>
<organism evidence="3 4">
    <name type="scientific">Gomphosphaeria aponina SAG 52.96 = DSM 107014</name>
    <dbReference type="NCBI Taxonomy" id="1521640"/>
    <lineage>
        <taxon>Bacteria</taxon>
        <taxon>Bacillati</taxon>
        <taxon>Cyanobacteriota</taxon>
        <taxon>Cyanophyceae</taxon>
        <taxon>Oscillatoriophycideae</taxon>
        <taxon>Chroococcales</taxon>
        <taxon>Gomphosphaeriaceae</taxon>
        <taxon>Gomphosphaeria</taxon>
    </lineage>
</organism>
<sequence length="124" mass="14168">MFGKQQNSEKKEATTESQQPTMPQVQDLIPREMPAKIKNPWEESMEEEIKLEVKPEIVNIVEKISGILSPYFIVIVGLYLYENNFLLGTLLIVIGIVSLLKVSFKDVKKWIEGIKKSLGYGQEL</sequence>
<name>A0A941JNC6_9CHRO</name>
<evidence type="ECO:0000313" key="4">
    <source>
        <dbReference type="Proteomes" id="UP000767446"/>
    </source>
</evidence>
<keyword evidence="2" id="KW-0812">Transmembrane</keyword>
<comment type="caution">
    <text evidence="3">The sequence shown here is derived from an EMBL/GenBank/DDBJ whole genome shotgun (WGS) entry which is preliminary data.</text>
</comment>
<feature type="transmembrane region" description="Helical" evidence="2">
    <location>
        <begin position="60"/>
        <end position="79"/>
    </location>
</feature>
<reference evidence="3" key="1">
    <citation type="submission" date="2021-02" db="EMBL/GenBank/DDBJ databases">
        <title>Metagenome analyses of Stigonema ocellatum DSM 106950, Chlorogloea purpurea SAG 13.99 and Gomphosphaeria aponina DSM 107014.</title>
        <authorList>
            <person name="Marter P."/>
            <person name="Huang S."/>
        </authorList>
    </citation>
    <scope>NUCLEOTIDE SEQUENCE</scope>
    <source>
        <strain evidence="3">JP213</strain>
    </source>
</reference>
<dbReference type="EMBL" id="JADQBC010000114">
    <property type="protein sequence ID" value="MBR8829184.1"/>
    <property type="molecule type" value="Genomic_DNA"/>
</dbReference>
<evidence type="ECO:0000256" key="1">
    <source>
        <dbReference type="SAM" id="MobiDB-lite"/>
    </source>
</evidence>
<proteinExistence type="predicted"/>
<gene>
    <name evidence="3" type="ORF">DSM107014_15020</name>
</gene>